<keyword evidence="4" id="KW-1185">Reference proteome</keyword>
<feature type="signal peptide" evidence="1">
    <location>
        <begin position="1"/>
        <end position="19"/>
    </location>
</feature>
<feature type="chain" id="PRO_5008898504" description="PLAT domain-containing protein" evidence="1">
    <location>
        <begin position="20"/>
        <end position="174"/>
    </location>
</feature>
<dbReference type="SUPFAM" id="SSF49723">
    <property type="entry name" value="Lipase/lipooxygenase domain (PLAT/LH2 domain)"/>
    <property type="match status" value="1"/>
</dbReference>
<evidence type="ECO:0000313" key="4">
    <source>
        <dbReference type="Proteomes" id="UP000186922"/>
    </source>
</evidence>
<keyword evidence="1" id="KW-0732">Signal</keyword>
<organism evidence="3 4">
    <name type="scientific">Ramazzottius varieornatus</name>
    <name type="common">Water bear</name>
    <name type="synonym">Tardigrade</name>
    <dbReference type="NCBI Taxonomy" id="947166"/>
    <lineage>
        <taxon>Eukaryota</taxon>
        <taxon>Metazoa</taxon>
        <taxon>Ecdysozoa</taxon>
        <taxon>Tardigrada</taxon>
        <taxon>Eutardigrada</taxon>
        <taxon>Parachela</taxon>
        <taxon>Hypsibioidea</taxon>
        <taxon>Ramazzottiidae</taxon>
        <taxon>Ramazzottius</taxon>
    </lineage>
</organism>
<evidence type="ECO:0000313" key="3">
    <source>
        <dbReference type="EMBL" id="GAV01860.1"/>
    </source>
</evidence>
<comment type="caution">
    <text evidence="3">The sequence shown here is derived from an EMBL/GenBank/DDBJ whole genome shotgun (WGS) entry which is preliminary data.</text>
</comment>
<sequence>MEIRMGGLLLLCSLGLAHSWPIWSMHAVQASQAASEEELHAPKTTTPMPVVTHQLSFTLQGKTAENGGKKHKGADMWVTLHGSKASSAKLYLTPGRIDFEPGETYTFLVAAGKDLGEVQSLVLFWDANTWFWTSTQYLWQQGNVNLRNMNTTAAYRTPRPTMEEKKDFHTTLIR</sequence>
<proteinExistence type="predicted"/>
<evidence type="ECO:0000256" key="1">
    <source>
        <dbReference type="SAM" id="SignalP"/>
    </source>
</evidence>
<dbReference type="EMBL" id="BDGG01000007">
    <property type="protein sequence ID" value="GAV01860.1"/>
    <property type="molecule type" value="Genomic_DNA"/>
</dbReference>
<evidence type="ECO:0000259" key="2">
    <source>
        <dbReference type="Pfam" id="PF01477"/>
    </source>
</evidence>
<dbReference type="Proteomes" id="UP000186922">
    <property type="component" value="Unassembled WGS sequence"/>
</dbReference>
<dbReference type="Pfam" id="PF01477">
    <property type="entry name" value="PLAT"/>
    <property type="match status" value="1"/>
</dbReference>
<dbReference type="AlphaFoldDB" id="A0A1D1VJS7"/>
<accession>A0A1D1VJS7</accession>
<feature type="domain" description="PLAT" evidence="2">
    <location>
        <begin position="73"/>
        <end position="131"/>
    </location>
</feature>
<dbReference type="InterPro" id="IPR001024">
    <property type="entry name" value="PLAT/LH2_dom"/>
</dbReference>
<dbReference type="Gene3D" id="2.60.60.20">
    <property type="entry name" value="PLAT/LH2 domain"/>
    <property type="match status" value="1"/>
</dbReference>
<protein>
    <recommendedName>
        <fullName evidence="2">PLAT domain-containing protein</fullName>
    </recommendedName>
</protein>
<dbReference type="InterPro" id="IPR036392">
    <property type="entry name" value="PLAT/LH2_dom_sf"/>
</dbReference>
<name>A0A1D1VJS7_RAMVA</name>
<reference evidence="3 4" key="1">
    <citation type="journal article" date="2016" name="Nat. Commun.">
        <title>Extremotolerant tardigrade genome and improved radiotolerance of human cultured cells by tardigrade-unique protein.</title>
        <authorList>
            <person name="Hashimoto T."/>
            <person name="Horikawa D.D."/>
            <person name="Saito Y."/>
            <person name="Kuwahara H."/>
            <person name="Kozuka-Hata H."/>
            <person name="Shin-I T."/>
            <person name="Minakuchi Y."/>
            <person name="Ohishi K."/>
            <person name="Motoyama A."/>
            <person name="Aizu T."/>
            <person name="Enomoto A."/>
            <person name="Kondo K."/>
            <person name="Tanaka S."/>
            <person name="Hara Y."/>
            <person name="Koshikawa S."/>
            <person name="Sagara H."/>
            <person name="Miura T."/>
            <person name="Yokobori S."/>
            <person name="Miyagawa K."/>
            <person name="Suzuki Y."/>
            <person name="Kubo T."/>
            <person name="Oyama M."/>
            <person name="Kohara Y."/>
            <person name="Fujiyama A."/>
            <person name="Arakawa K."/>
            <person name="Katayama T."/>
            <person name="Toyoda A."/>
            <person name="Kunieda T."/>
        </authorList>
    </citation>
    <scope>NUCLEOTIDE SEQUENCE [LARGE SCALE GENOMIC DNA]</scope>
    <source>
        <strain evidence="3 4">YOKOZUNA-1</strain>
    </source>
</reference>
<gene>
    <name evidence="3" type="primary">RvY_12502-1</name>
    <name evidence="3" type="synonym">RvY_12502.1</name>
    <name evidence="3" type="ORF">RvY_12502</name>
</gene>